<protein>
    <submittedName>
        <fullName evidence="1">HAD-IIB family hydrolase</fullName>
    </submittedName>
</protein>
<dbReference type="RefSeq" id="WP_160197550.1">
    <property type="nucleotide sequence ID" value="NZ_QXXA01000010.1"/>
</dbReference>
<dbReference type="PANTHER" id="PTHR10000">
    <property type="entry name" value="PHOSPHOSERINE PHOSPHATASE"/>
    <property type="match status" value="1"/>
</dbReference>
<organism evidence="1 2">
    <name type="scientific">Senegalia massiliensis</name>
    <dbReference type="NCBI Taxonomy" id="1720316"/>
    <lineage>
        <taxon>Bacteria</taxon>
        <taxon>Bacillati</taxon>
        <taxon>Bacillota</taxon>
        <taxon>Clostridia</taxon>
        <taxon>Eubacteriales</taxon>
        <taxon>Clostridiaceae</taxon>
        <taxon>Senegalia</taxon>
    </lineage>
</organism>
<dbReference type="Gene3D" id="3.30.1240.10">
    <property type="match status" value="1"/>
</dbReference>
<dbReference type="OrthoDB" id="306707at2"/>
<dbReference type="InterPro" id="IPR036412">
    <property type="entry name" value="HAD-like_sf"/>
</dbReference>
<proteinExistence type="predicted"/>
<comment type="caution">
    <text evidence="1">The sequence shown here is derived from an EMBL/GenBank/DDBJ whole genome shotgun (WGS) entry which is preliminary data.</text>
</comment>
<dbReference type="GO" id="GO:0016791">
    <property type="term" value="F:phosphatase activity"/>
    <property type="evidence" value="ECO:0007669"/>
    <property type="project" value="TreeGrafter"/>
</dbReference>
<reference evidence="1 2" key="1">
    <citation type="submission" date="2018-08" db="EMBL/GenBank/DDBJ databases">
        <title>Murine metabolic-syndrome-specific gut microbial biobank.</title>
        <authorList>
            <person name="Liu C."/>
        </authorList>
    </citation>
    <scope>NUCLEOTIDE SEQUENCE [LARGE SCALE GENOMIC DNA]</scope>
    <source>
        <strain evidence="1 2">583</strain>
    </source>
</reference>
<dbReference type="Pfam" id="PF08282">
    <property type="entry name" value="Hydrolase_3"/>
    <property type="match status" value="1"/>
</dbReference>
<gene>
    <name evidence="1" type="ORF">D3Z33_09455</name>
</gene>
<accession>A0A845R0R7</accession>
<dbReference type="InterPro" id="IPR006379">
    <property type="entry name" value="HAD-SF_hydro_IIB"/>
</dbReference>
<dbReference type="NCBIfam" id="TIGR01484">
    <property type="entry name" value="HAD-SF-IIB"/>
    <property type="match status" value="1"/>
</dbReference>
<sequence>MTKVLAFDLDGTLINNKNEVIGGEKTLKLLDKIKKLGFELVITTGRLDHDIYYINEKYGLDIKYRISQNGAVIQDKTSSKAMLLDKKEAIRLYKNLIEKFNDIRIELNTVSNRYWHSERDPDFPKEYYDSSAIKKDFSSIIKFQPIVLFLLIGDNCRIDSVQKYINENYEKFDAIKTSETSLEILKTGISKGNTLRKLFPDSKIISIGDSDNDYSMFEKSVASYYVGPDPKGAMKAKYNVLDIHEALVHIYEEEKNND</sequence>
<evidence type="ECO:0000313" key="1">
    <source>
        <dbReference type="EMBL" id="NBI07078.1"/>
    </source>
</evidence>
<dbReference type="GO" id="GO:0005829">
    <property type="term" value="C:cytosol"/>
    <property type="evidence" value="ECO:0007669"/>
    <property type="project" value="TreeGrafter"/>
</dbReference>
<dbReference type="Gene3D" id="3.40.50.1000">
    <property type="entry name" value="HAD superfamily/HAD-like"/>
    <property type="match status" value="1"/>
</dbReference>
<evidence type="ECO:0000313" key="2">
    <source>
        <dbReference type="Proteomes" id="UP000467132"/>
    </source>
</evidence>
<keyword evidence="1" id="KW-0378">Hydrolase</keyword>
<name>A0A845R0R7_9CLOT</name>
<dbReference type="PANTHER" id="PTHR10000:SF8">
    <property type="entry name" value="HAD SUPERFAMILY HYDROLASE-LIKE, TYPE 3"/>
    <property type="match status" value="1"/>
</dbReference>
<keyword evidence="2" id="KW-1185">Reference proteome</keyword>
<dbReference type="SUPFAM" id="SSF56784">
    <property type="entry name" value="HAD-like"/>
    <property type="match status" value="1"/>
</dbReference>
<dbReference type="EMBL" id="QXXA01000010">
    <property type="protein sequence ID" value="NBI07078.1"/>
    <property type="molecule type" value="Genomic_DNA"/>
</dbReference>
<dbReference type="InterPro" id="IPR023214">
    <property type="entry name" value="HAD_sf"/>
</dbReference>
<dbReference type="GO" id="GO:0000287">
    <property type="term" value="F:magnesium ion binding"/>
    <property type="evidence" value="ECO:0007669"/>
    <property type="project" value="TreeGrafter"/>
</dbReference>
<dbReference type="Proteomes" id="UP000467132">
    <property type="component" value="Unassembled WGS sequence"/>
</dbReference>
<dbReference type="AlphaFoldDB" id="A0A845R0R7"/>